<evidence type="ECO:0000256" key="9">
    <source>
        <dbReference type="ARBA" id="ARBA00023303"/>
    </source>
</evidence>
<feature type="transmembrane region" description="Helical" evidence="10">
    <location>
        <begin position="51"/>
        <end position="68"/>
    </location>
</feature>
<evidence type="ECO:0000256" key="7">
    <source>
        <dbReference type="ARBA" id="ARBA00023173"/>
    </source>
</evidence>
<dbReference type="PRINTS" id="PR00762">
    <property type="entry name" value="CLCHANNEL"/>
</dbReference>
<gene>
    <name evidence="11" type="ORF">EQG49_07690</name>
</gene>
<feature type="transmembrane region" description="Helical" evidence="10">
    <location>
        <begin position="323"/>
        <end position="343"/>
    </location>
</feature>
<feature type="transmembrane region" description="Helical" evidence="10">
    <location>
        <begin position="180"/>
        <end position="199"/>
    </location>
</feature>
<dbReference type="SUPFAM" id="SSF81340">
    <property type="entry name" value="Clc chloride channel"/>
    <property type="match status" value="1"/>
</dbReference>
<dbReference type="GO" id="GO:0005254">
    <property type="term" value="F:chloride channel activity"/>
    <property type="evidence" value="ECO:0007669"/>
    <property type="project" value="UniProtKB-KW"/>
</dbReference>
<evidence type="ECO:0000313" key="12">
    <source>
        <dbReference type="Proteomes" id="UP000292886"/>
    </source>
</evidence>
<dbReference type="Pfam" id="PF00654">
    <property type="entry name" value="Voltage_CLC"/>
    <property type="match status" value="1"/>
</dbReference>
<feature type="transmembrane region" description="Helical" evidence="10">
    <location>
        <begin position="12"/>
        <end position="31"/>
    </location>
</feature>
<keyword evidence="12" id="KW-1185">Reference proteome</keyword>
<keyword evidence="2" id="KW-0813">Transport</keyword>
<keyword evidence="5" id="KW-0406">Ion transport</keyword>
<feature type="transmembrane region" description="Helical" evidence="10">
    <location>
        <begin position="386"/>
        <end position="403"/>
    </location>
</feature>
<accession>A0A4P6YUD6</accession>
<dbReference type="InterPro" id="IPR014743">
    <property type="entry name" value="Cl-channel_core"/>
</dbReference>
<dbReference type="CDD" id="cd01031">
    <property type="entry name" value="EriC"/>
    <property type="match status" value="1"/>
</dbReference>
<sequence>MNIDRTRLNVVLRAIVVGLLVGIVVSAFRWAIGQLLEVWKVIYHTSAQNHWLMLVVILGMVGLAWIIGKITGPNPNVMGSGIPQVEGQLHGQIEMNAWSVLWRKFVAGILAIGTGTFLGREGPSIQLGAAVGQLYAEKRHFKQQNRSLMIATGAAAGLAAAFSAPIAGTMFVLEEIYRSFSVLVWLGALTGALTADLVAQEIFGLTPVLAIHYTHVLPLHYYWILVILGLVLGLAGYCYQRVILWMPRFYQLFSRIPREFQGVVPLLLVIPVGIYFSNTLGGGATLIQSVAKSVPGLGILVGLLLLRFVFSMISYGSGLPGGIFLPILTLGALIGAIVGMVFVKMGLLPNVYIPNLIIFAMAGYFAGISKAPFTAIILITEMVGSLMHLLPLALVALVAYLVVDLLGGTPIYESLLARLQLTKR</sequence>
<feature type="transmembrane region" description="Helical" evidence="10">
    <location>
        <begin position="260"/>
        <end position="277"/>
    </location>
</feature>
<dbReference type="EMBL" id="CP037940">
    <property type="protein sequence ID" value="QBO36350.1"/>
    <property type="molecule type" value="Genomic_DNA"/>
</dbReference>
<dbReference type="OrthoDB" id="9812438at2"/>
<proteinExistence type="predicted"/>
<dbReference type="InterPro" id="IPR050368">
    <property type="entry name" value="ClC-type_chloride_channel"/>
</dbReference>
<feature type="transmembrane region" description="Helical" evidence="10">
    <location>
        <begin position="100"/>
        <end position="118"/>
    </location>
</feature>
<dbReference type="PANTHER" id="PTHR43427">
    <property type="entry name" value="CHLORIDE CHANNEL PROTEIN CLC-E"/>
    <property type="match status" value="1"/>
</dbReference>
<dbReference type="Proteomes" id="UP000292886">
    <property type="component" value="Chromosome"/>
</dbReference>
<feature type="transmembrane region" description="Helical" evidence="10">
    <location>
        <begin position="355"/>
        <end position="379"/>
    </location>
</feature>
<evidence type="ECO:0000256" key="6">
    <source>
        <dbReference type="ARBA" id="ARBA00023136"/>
    </source>
</evidence>
<dbReference type="GO" id="GO:0034707">
    <property type="term" value="C:chloride channel complex"/>
    <property type="evidence" value="ECO:0007669"/>
    <property type="project" value="UniProtKB-KW"/>
</dbReference>
<keyword evidence="7" id="KW-0869">Chloride channel</keyword>
<evidence type="ECO:0000313" key="11">
    <source>
        <dbReference type="EMBL" id="QBO36350.1"/>
    </source>
</evidence>
<reference evidence="12" key="1">
    <citation type="submission" date="2019-03" db="EMBL/GenBank/DDBJ databases">
        <title>Weissella sp. 26KH-42 Genome sequencing.</title>
        <authorList>
            <person name="Heo J."/>
            <person name="Kim S.-J."/>
            <person name="Kim J.-S."/>
            <person name="Hong S.-B."/>
            <person name="Kwon S.-W."/>
        </authorList>
    </citation>
    <scope>NUCLEOTIDE SEQUENCE [LARGE SCALE GENOMIC DNA]</scope>
    <source>
        <strain evidence="12">26KH-42</strain>
    </source>
</reference>
<dbReference type="InterPro" id="IPR001807">
    <property type="entry name" value="ClC"/>
</dbReference>
<evidence type="ECO:0000256" key="1">
    <source>
        <dbReference type="ARBA" id="ARBA00004141"/>
    </source>
</evidence>
<evidence type="ECO:0000256" key="5">
    <source>
        <dbReference type="ARBA" id="ARBA00023065"/>
    </source>
</evidence>
<protein>
    <submittedName>
        <fullName evidence="11">ClC family H(+)/Cl(-) exchange transporter</fullName>
    </submittedName>
</protein>
<feature type="transmembrane region" description="Helical" evidence="10">
    <location>
        <begin position="148"/>
        <end position="173"/>
    </location>
</feature>
<dbReference type="PANTHER" id="PTHR43427:SF6">
    <property type="entry name" value="CHLORIDE CHANNEL PROTEIN CLC-E"/>
    <property type="match status" value="1"/>
</dbReference>
<dbReference type="Gene3D" id="1.10.3080.10">
    <property type="entry name" value="Clc chloride channel"/>
    <property type="match status" value="1"/>
</dbReference>
<keyword evidence="4 10" id="KW-1133">Transmembrane helix</keyword>
<feature type="transmembrane region" description="Helical" evidence="10">
    <location>
        <begin position="297"/>
        <end position="316"/>
    </location>
</feature>
<evidence type="ECO:0000256" key="10">
    <source>
        <dbReference type="SAM" id="Phobius"/>
    </source>
</evidence>
<organism evidence="11 12">
    <name type="scientific">Periweissella cryptocerci</name>
    <dbReference type="NCBI Taxonomy" id="2506420"/>
    <lineage>
        <taxon>Bacteria</taxon>
        <taxon>Bacillati</taxon>
        <taxon>Bacillota</taxon>
        <taxon>Bacilli</taxon>
        <taxon>Lactobacillales</taxon>
        <taxon>Lactobacillaceae</taxon>
        <taxon>Periweissella</taxon>
    </lineage>
</organism>
<keyword evidence="6 10" id="KW-0472">Membrane</keyword>
<dbReference type="KEGG" id="wei:EQG49_07690"/>
<comment type="subcellular location">
    <subcellularLocation>
        <location evidence="1">Membrane</location>
        <topology evidence="1">Multi-pass membrane protein</topology>
    </subcellularLocation>
</comment>
<evidence type="ECO:0000256" key="2">
    <source>
        <dbReference type="ARBA" id="ARBA00022448"/>
    </source>
</evidence>
<keyword evidence="9" id="KW-0407">Ion channel</keyword>
<keyword evidence="8" id="KW-0868">Chloride</keyword>
<feature type="transmembrane region" description="Helical" evidence="10">
    <location>
        <begin position="219"/>
        <end position="239"/>
    </location>
</feature>
<keyword evidence="3 10" id="KW-0812">Transmembrane</keyword>
<dbReference type="RefSeq" id="WP_133363427.1">
    <property type="nucleotide sequence ID" value="NZ_CP037940.1"/>
</dbReference>
<name>A0A4P6YUD6_9LACO</name>
<evidence type="ECO:0000256" key="3">
    <source>
        <dbReference type="ARBA" id="ARBA00022692"/>
    </source>
</evidence>
<evidence type="ECO:0000256" key="4">
    <source>
        <dbReference type="ARBA" id="ARBA00022989"/>
    </source>
</evidence>
<evidence type="ECO:0000256" key="8">
    <source>
        <dbReference type="ARBA" id="ARBA00023214"/>
    </source>
</evidence>
<dbReference type="AlphaFoldDB" id="A0A4P6YUD6"/>